<keyword evidence="2" id="KW-1185">Reference proteome</keyword>
<gene>
    <name evidence="1" type="ORF">H0267_12015</name>
</gene>
<comment type="caution">
    <text evidence="1">The sequence shown here is derived from an EMBL/GenBank/DDBJ whole genome shotgun (WGS) entry which is preliminary data.</text>
</comment>
<organism evidence="1 2">
    <name type="scientific">Halobacillus yeomjeoni</name>
    <dbReference type="NCBI Taxonomy" id="311194"/>
    <lineage>
        <taxon>Bacteria</taxon>
        <taxon>Bacillati</taxon>
        <taxon>Bacillota</taxon>
        <taxon>Bacilli</taxon>
        <taxon>Bacillales</taxon>
        <taxon>Bacillaceae</taxon>
        <taxon>Halobacillus</taxon>
    </lineage>
</organism>
<proteinExistence type="predicted"/>
<protein>
    <submittedName>
        <fullName evidence="1">Uncharacterized protein</fullName>
    </submittedName>
</protein>
<name>A0A931HWK8_9BACI</name>
<sequence length="74" mass="9135">MKNIIRYKLLATELISEDRRIHVFDMQQQLKLSFNYESLKRTRRHYACEELLEFLQKRELKIENGFYDKQEHAS</sequence>
<evidence type="ECO:0000313" key="2">
    <source>
        <dbReference type="Proteomes" id="UP000614490"/>
    </source>
</evidence>
<dbReference type="EMBL" id="JADZSC010000002">
    <property type="protein sequence ID" value="MBH0230944.1"/>
    <property type="molecule type" value="Genomic_DNA"/>
</dbReference>
<dbReference type="Proteomes" id="UP000614490">
    <property type="component" value="Unassembled WGS sequence"/>
</dbReference>
<reference evidence="1 2" key="1">
    <citation type="journal article" date="2005" name="Int. J. Syst. Evol. Microbiol.">
        <title>Halobacillus yeomjeoni sp. nov., isolated from a marine solar saltern in Korea.</title>
        <authorList>
            <person name="Yoon J.H."/>
            <person name="Kang S.J."/>
            <person name="Lee C.H."/>
            <person name="Oh H.W."/>
            <person name="Oh T.K."/>
        </authorList>
    </citation>
    <scope>NUCLEOTIDE SEQUENCE [LARGE SCALE GENOMIC DNA]</scope>
    <source>
        <strain evidence="1 2">KCTC 3957</strain>
    </source>
</reference>
<accession>A0A931HWK8</accession>
<evidence type="ECO:0000313" key="1">
    <source>
        <dbReference type="EMBL" id="MBH0230944.1"/>
    </source>
</evidence>
<dbReference type="AlphaFoldDB" id="A0A931HWK8"/>
<dbReference type="RefSeq" id="WP_197317546.1">
    <property type="nucleotide sequence ID" value="NZ_JADZSC010000002.1"/>
</dbReference>